<reference evidence="1" key="1">
    <citation type="submission" date="2022-09" db="EMBL/GenBank/DDBJ databases">
        <title>Isolation and characterization of 3-chlorobenzoate degrading bacteria from soils in Shizuoka.</title>
        <authorList>
            <person name="Ifat A."/>
            <person name="Ogawa N."/>
            <person name="Kimbara K."/>
            <person name="Moriuchi R."/>
            <person name="Dohra H."/>
            <person name="Shintani M."/>
        </authorList>
    </citation>
    <scope>NUCLEOTIDE SEQUENCE</scope>
    <source>
        <strain evidence="1">19CS4-2</strain>
    </source>
</reference>
<evidence type="ECO:0000313" key="2">
    <source>
        <dbReference type="Proteomes" id="UP001055111"/>
    </source>
</evidence>
<dbReference type="EMBL" id="BPUS01000018">
    <property type="protein sequence ID" value="GJH28799.1"/>
    <property type="molecule type" value="Genomic_DNA"/>
</dbReference>
<comment type="caution">
    <text evidence="1">The sequence shown here is derived from an EMBL/GenBank/DDBJ whole genome shotgun (WGS) entry which is preliminary data.</text>
</comment>
<dbReference type="RefSeq" id="WP_404978908.1">
    <property type="nucleotide sequence ID" value="NZ_BPUS01000018.1"/>
</dbReference>
<dbReference type="AlphaFoldDB" id="A0AA37MUA3"/>
<proteinExistence type="predicted"/>
<sequence>MAQKHASLPTSKLALWSASGFTKAAISKATALKIETVSQAGAGDAPWGKIARSMINGSAKLVTPTFKPFVDVRDESAAALRIEDAGDTLLFDAQGNVAWSVHQILQLILNNPESRSVFLDNAPLGHADFYVEFIPPAPCFVSSPSGGHASVMRVGVGVSTFAEQLCLDTASAIRDGDIVSTMASADAKLGRFQIYVEETPDGPPLLDATMRKKDR</sequence>
<protein>
    <submittedName>
        <fullName evidence="1">Uncharacterized protein</fullName>
    </submittedName>
</protein>
<organism evidence="1 2">
    <name type="scientific">Caballeronia novacaledonica</name>
    <dbReference type="NCBI Taxonomy" id="1544861"/>
    <lineage>
        <taxon>Bacteria</taxon>
        <taxon>Pseudomonadati</taxon>
        <taxon>Pseudomonadota</taxon>
        <taxon>Betaproteobacteria</taxon>
        <taxon>Burkholderiales</taxon>
        <taxon>Burkholderiaceae</taxon>
        <taxon>Caballeronia</taxon>
    </lineage>
</organism>
<dbReference type="Proteomes" id="UP001055111">
    <property type="component" value="Unassembled WGS sequence"/>
</dbReference>
<evidence type="ECO:0000313" key="1">
    <source>
        <dbReference type="EMBL" id="GJH28799.1"/>
    </source>
</evidence>
<accession>A0AA37MUA3</accession>
<name>A0AA37MUA3_9BURK</name>
<gene>
    <name evidence="1" type="ORF">CBA19CS42_29805</name>
</gene>